<dbReference type="Proteomes" id="UP001439008">
    <property type="component" value="Unassembled WGS sequence"/>
</dbReference>
<evidence type="ECO:0000256" key="2">
    <source>
        <dbReference type="ARBA" id="ARBA00007815"/>
    </source>
</evidence>
<dbReference type="PANTHER" id="PTHR13989">
    <property type="entry name" value="REPLICATION PROTEIN A-RELATED"/>
    <property type="match status" value="1"/>
</dbReference>
<keyword evidence="9" id="KW-0808">Transferase</keyword>
<keyword evidence="9" id="KW-0240">DNA-directed RNA polymerase</keyword>
<dbReference type="PIRSF" id="PIRSF036949">
    <property type="entry name" value="RPA32"/>
    <property type="match status" value="1"/>
</dbReference>
<keyword evidence="10" id="KW-1185">Reference proteome</keyword>
<dbReference type="InterPro" id="IPR014892">
    <property type="entry name" value="RPA_C"/>
</dbReference>
<keyword evidence="5" id="KW-0539">Nucleus</keyword>
<dbReference type="EMBL" id="JBDODL010001117">
    <property type="protein sequence ID" value="MES1921161.1"/>
    <property type="molecule type" value="Genomic_DNA"/>
</dbReference>
<dbReference type="Pfam" id="PF01336">
    <property type="entry name" value="tRNA_anti-codon"/>
    <property type="match status" value="1"/>
</dbReference>
<keyword evidence="4" id="KW-0238">DNA-binding</keyword>
<dbReference type="InterPro" id="IPR036390">
    <property type="entry name" value="WH_DNA-bd_sf"/>
</dbReference>
<dbReference type="PANTHER" id="PTHR13989:SF16">
    <property type="entry name" value="REPLICATION PROTEIN A2"/>
    <property type="match status" value="1"/>
</dbReference>
<dbReference type="GO" id="GO:0000428">
    <property type="term" value="C:DNA-directed RNA polymerase complex"/>
    <property type="evidence" value="ECO:0007669"/>
    <property type="project" value="UniProtKB-KW"/>
</dbReference>
<dbReference type="EC" id="2.7.7.6" evidence="9"/>
<dbReference type="InterPro" id="IPR004365">
    <property type="entry name" value="NA-bd_OB_tRNA"/>
</dbReference>
<evidence type="ECO:0000259" key="8">
    <source>
        <dbReference type="Pfam" id="PF08784"/>
    </source>
</evidence>
<reference evidence="9 10" key="1">
    <citation type="journal article" date="2024" name="BMC Biol.">
        <title>Comparative genomics of Ascetosporea gives new insight into the evolutionary basis for animal parasitism in Rhizaria.</title>
        <authorList>
            <person name="Hiltunen Thoren M."/>
            <person name="Onut-Brannstrom I."/>
            <person name="Alfjorden A."/>
            <person name="Peckova H."/>
            <person name="Swords F."/>
            <person name="Hooper C."/>
            <person name="Holzer A.S."/>
            <person name="Bass D."/>
            <person name="Burki F."/>
        </authorList>
    </citation>
    <scope>NUCLEOTIDE SEQUENCE [LARGE SCALE GENOMIC DNA]</scope>
    <source>
        <strain evidence="9">20-A016</strain>
    </source>
</reference>
<protein>
    <submittedName>
        <fullName evidence="9">DNA-directed RNA polymerase I subunit rpa2</fullName>
        <ecNumber evidence="9">2.7.7.6</ecNumber>
    </submittedName>
</protein>
<gene>
    <name evidence="9" type="primary">RPA2</name>
    <name evidence="9" type="ORF">MHBO_002733</name>
</gene>
<evidence type="ECO:0000313" key="10">
    <source>
        <dbReference type="Proteomes" id="UP001439008"/>
    </source>
</evidence>
<evidence type="ECO:0000256" key="1">
    <source>
        <dbReference type="ARBA" id="ARBA00004123"/>
    </source>
</evidence>
<keyword evidence="9" id="KW-0548">Nucleotidyltransferase</keyword>
<dbReference type="SUPFAM" id="SSF46785">
    <property type="entry name" value="Winged helix' DNA-binding domain"/>
    <property type="match status" value="1"/>
</dbReference>
<comment type="similarity">
    <text evidence="2">Belongs to the replication factor A protein 2 family.</text>
</comment>
<feature type="region of interest" description="Disordered" evidence="6">
    <location>
        <begin position="181"/>
        <end position="201"/>
    </location>
</feature>
<accession>A0ABV2ANA5</accession>
<dbReference type="InterPro" id="IPR040260">
    <property type="entry name" value="RFA2-like"/>
</dbReference>
<evidence type="ECO:0000256" key="4">
    <source>
        <dbReference type="ARBA" id="ARBA00023125"/>
    </source>
</evidence>
<dbReference type="InterPro" id="IPR014646">
    <property type="entry name" value="Rfa2/RPA32"/>
</dbReference>
<dbReference type="SUPFAM" id="SSF50249">
    <property type="entry name" value="Nucleic acid-binding proteins"/>
    <property type="match status" value="1"/>
</dbReference>
<dbReference type="Gene3D" id="1.10.10.10">
    <property type="entry name" value="Winged helix-like DNA-binding domain superfamily/Winged helix DNA-binding domain"/>
    <property type="match status" value="1"/>
</dbReference>
<sequence>MSRFDDLNPSQFGGFGENAEKSRIDSFLGNSPLTSPESKSINRTALQQSVIPVSIKQLLDAQEPTGNSTFKIDNKEISNVKIVGQIEKINVQTTHNEYLVEDGTGRMNIKIWKEMSEEQVPKDDGISVGMYVIVFGRVQFFNGTRKITSQKLVPVTDYNILSYHILETVYVHKYNTTHQKNIPNDANTTPNQNGNNQNIANNDVSTNSLFEENEQLTFEQKEILNFYKKDQSESGPHISEAFKAFPQFTQNSIKENVNFMVMEGLLYGTIDDDHLKPT</sequence>
<dbReference type="InterPro" id="IPR036388">
    <property type="entry name" value="WH-like_DNA-bd_sf"/>
</dbReference>
<evidence type="ECO:0000259" key="7">
    <source>
        <dbReference type="Pfam" id="PF01336"/>
    </source>
</evidence>
<feature type="compositionally biased region" description="Low complexity" evidence="6">
    <location>
        <begin position="184"/>
        <end position="201"/>
    </location>
</feature>
<proteinExistence type="inferred from homology"/>
<dbReference type="Pfam" id="PF08784">
    <property type="entry name" value="RPA_C"/>
    <property type="match status" value="1"/>
</dbReference>
<evidence type="ECO:0000256" key="5">
    <source>
        <dbReference type="ARBA" id="ARBA00023242"/>
    </source>
</evidence>
<dbReference type="CDD" id="cd04478">
    <property type="entry name" value="RPA2_DBD_D"/>
    <property type="match status" value="1"/>
</dbReference>
<dbReference type="InterPro" id="IPR012340">
    <property type="entry name" value="NA-bd_OB-fold"/>
</dbReference>
<evidence type="ECO:0000313" key="9">
    <source>
        <dbReference type="EMBL" id="MES1921161.1"/>
    </source>
</evidence>
<dbReference type="Gene3D" id="2.40.50.140">
    <property type="entry name" value="Nucleic acid-binding proteins"/>
    <property type="match status" value="1"/>
</dbReference>
<dbReference type="GO" id="GO:0003899">
    <property type="term" value="F:DNA-directed RNA polymerase activity"/>
    <property type="evidence" value="ECO:0007669"/>
    <property type="project" value="UniProtKB-EC"/>
</dbReference>
<evidence type="ECO:0000256" key="3">
    <source>
        <dbReference type="ARBA" id="ARBA00022705"/>
    </source>
</evidence>
<comment type="subcellular location">
    <subcellularLocation>
        <location evidence="1">Nucleus</location>
    </subcellularLocation>
</comment>
<keyword evidence="3" id="KW-0235">DNA replication</keyword>
<evidence type="ECO:0000256" key="6">
    <source>
        <dbReference type="SAM" id="MobiDB-lite"/>
    </source>
</evidence>
<comment type="caution">
    <text evidence="9">The sequence shown here is derived from an EMBL/GenBank/DDBJ whole genome shotgun (WGS) entry which is preliminary data.</text>
</comment>
<feature type="domain" description="OB" evidence="7">
    <location>
        <begin position="80"/>
        <end position="151"/>
    </location>
</feature>
<name>A0ABV2ANA5_9EUKA</name>
<keyword evidence="9" id="KW-0804">Transcription</keyword>
<organism evidence="9 10">
    <name type="scientific">Bonamia ostreae</name>
    <dbReference type="NCBI Taxonomy" id="126728"/>
    <lineage>
        <taxon>Eukaryota</taxon>
        <taxon>Sar</taxon>
        <taxon>Rhizaria</taxon>
        <taxon>Endomyxa</taxon>
        <taxon>Ascetosporea</taxon>
        <taxon>Haplosporida</taxon>
        <taxon>Bonamia</taxon>
    </lineage>
</organism>
<feature type="domain" description="Replication protein A C-terminal" evidence="8">
    <location>
        <begin position="186"/>
        <end position="273"/>
    </location>
</feature>